<dbReference type="InterPro" id="IPR029052">
    <property type="entry name" value="Metallo-depent_PP-like"/>
</dbReference>
<dbReference type="STRING" id="161398.PP2015_1018"/>
<dbReference type="SUPFAM" id="SSF49478">
    <property type="entry name" value="Cna protein B-type domain"/>
    <property type="match status" value="1"/>
</dbReference>
<dbReference type="CDD" id="cd07381">
    <property type="entry name" value="MPP_CapA"/>
    <property type="match status" value="1"/>
</dbReference>
<gene>
    <name evidence="3" type="ORF">PP2015_1018</name>
</gene>
<dbReference type="RefSeq" id="WP_083496521.1">
    <property type="nucleotide sequence ID" value="NZ_CP013187.1"/>
</dbReference>
<dbReference type="SUPFAM" id="SSF56300">
    <property type="entry name" value="Metallo-dependent phosphatases"/>
    <property type="match status" value="1"/>
</dbReference>
<dbReference type="Gene3D" id="3.60.21.10">
    <property type="match status" value="1"/>
</dbReference>
<reference evidence="3 4" key="1">
    <citation type="submission" date="2015-11" db="EMBL/GenBank/DDBJ databases">
        <authorList>
            <person name="Zhang Y."/>
            <person name="Guo Z."/>
        </authorList>
    </citation>
    <scope>NUCLEOTIDE SEQUENCE [LARGE SCALE GENOMIC DNA]</scope>
    <source>
        <strain evidence="3 4">KCTC 12086</strain>
    </source>
</reference>
<dbReference type="PANTHER" id="PTHR33393:SF11">
    <property type="entry name" value="POLYGLUTAMINE SYNTHESIS ACCESSORY PROTEIN RV0574C-RELATED"/>
    <property type="match status" value="1"/>
</dbReference>
<organism evidence="3 4">
    <name type="scientific">Pseudoalteromonas phenolica</name>
    <dbReference type="NCBI Taxonomy" id="161398"/>
    <lineage>
        <taxon>Bacteria</taxon>
        <taxon>Pseudomonadati</taxon>
        <taxon>Pseudomonadota</taxon>
        <taxon>Gammaproteobacteria</taxon>
        <taxon>Alteromonadales</taxon>
        <taxon>Pseudoalteromonadaceae</taxon>
        <taxon>Pseudoalteromonas</taxon>
    </lineage>
</organism>
<dbReference type="InterPro" id="IPR052169">
    <property type="entry name" value="CW_Biosynth-Accessory"/>
</dbReference>
<evidence type="ECO:0000313" key="4">
    <source>
        <dbReference type="Proteomes" id="UP000061457"/>
    </source>
</evidence>
<dbReference type="InterPro" id="IPR019079">
    <property type="entry name" value="Capsule_synth_CapA"/>
</dbReference>
<dbReference type="PATRIC" id="fig|161398.10.peg.1037"/>
<dbReference type="Proteomes" id="UP000061457">
    <property type="component" value="Chromosome I"/>
</dbReference>
<dbReference type="AlphaFoldDB" id="A0A0S2JZJ8"/>
<dbReference type="SMART" id="SM00854">
    <property type="entry name" value="PGA_cap"/>
    <property type="match status" value="1"/>
</dbReference>
<keyword evidence="4" id="KW-1185">Reference proteome</keyword>
<proteinExistence type="inferred from homology"/>
<accession>A0A0S2JZJ8</accession>
<evidence type="ECO:0000256" key="1">
    <source>
        <dbReference type="ARBA" id="ARBA00005662"/>
    </source>
</evidence>
<evidence type="ECO:0000259" key="2">
    <source>
        <dbReference type="SMART" id="SM00854"/>
    </source>
</evidence>
<evidence type="ECO:0000313" key="3">
    <source>
        <dbReference type="EMBL" id="ALO41536.1"/>
    </source>
</evidence>
<dbReference type="KEGG" id="pphe:PP2015_1018"/>
<dbReference type="Pfam" id="PF09587">
    <property type="entry name" value="PGA_cap"/>
    <property type="match status" value="1"/>
</dbReference>
<protein>
    <submittedName>
        <fullName evidence="3">Putative enzyme of poly-gamma-glutamate biosynthesis (Capsule formation)</fullName>
    </submittedName>
</protein>
<comment type="similarity">
    <text evidence="1">Belongs to the CapA family.</text>
</comment>
<dbReference type="OrthoDB" id="9765517at2"/>
<feature type="domain" description="Capsule synthesis protein CapA" evidence="2">
    <location>
        <begin position="137"/>
        <end position="403"/>
    </location>
</feature>
<dbReference type="PANTHER" id="PTHR33393">
    <property type="entry name" value="POLYGLUTAMINE SYNTHESIS ACCESSORY PROTEIN RV0574C-RELATED"/>
    <property type="match status" value="1"/>
</dbReference>
<sequence>MPLPSCPKKIVNRFIIFLLPIFISACSVEDPYETGPSEQQQEETNERDNVVETIVPFSLQIKNTAGAPVANLDVKIAGNIHQTNSQGTIQLNTLTLGNYPVEITHPSYHLFFTTVNVSDKHNSEVIVLSTKTEEEISLVFAGDTMFGRRFMDPNITTMNNSVPDLPDAIINKSNAATASIEITEYVKPLFLNLDFASVNLESPVLNQPVSVHPTKEFSFFSLPETLEGLKSIGIDYVALGNNHVYDYQLDGLNDSLKFVSEAGLLHSGAGLTKAAAYAPVFQNVKGTTLGLVSATSIRGGDHAVTYVADDEKGGAADLSDSAGLAEAIQMSTENSDFTVVQLHGGDEYSYAQTDYIENRYNLISRFDNKPDLMVTHHPHVAQGFAVYDEIPTLLGLGNFVFDQNRLETVLGLAVEVRVNKNAVPKVSSARAYPIYIEEYKPRLISGDLSNYLIKRVAEFSNNVTVIPKQGYAEVLFNQQVSASQLKQEVIELDAGEHIIDLRMLAPSDSFLSQISTTEEVTEITLGRDLLVFGDFEDWDNDDTQFEVNHWDHSDEDTTPCITGAYHGNQGLCLSRDQYDNFALRVPFKQTVRAFPLTPADDVSQVFHKHTLYGYAKGMNAGKFDLDLSILTSEDSLVFSEQTFPVLEGGEFDWQPFNIDFELPDDTNVLGPENLPPRGMRFAFIHSPPKNGNAELQLDDIALISWQNSVKLTNRMWQTNQLHGKTFLRVSTDKAVRLTLTFSQF</sequence>
<dbReference type="EMBL" id="CP013187">
    <property type="protein sequence ID" value="ALO41536.1"/>
    <property type="molecule type" value="Genomic_DNA"/>
</dbReference>
<name>A0A0S2JZJ8_9GAMM</name>